<dbReference type="GO" id="GO:0019367">
    <property type="term" value="P:fatty acid elongation, saturated fatty acid"/>
    <property type="evidence" value="ECO:0007669"/>
    <property type="project" value="TreeGrafter"/>
</dbReference>
<feature type="transmembrane region" description="Helical" evidence="10">
    <location>
        <begin position="66"/>
        <end position="83"/>
    </location>
</feature>
<dbReference type="Pfam" id="PF01151">
    <property type="entry name" value="ELO"/>
    <property type="match status" value="2"/>
</dbReference>
<sequence>MATLIRRIYYGYRYINDELSDPRTQDFFLIGSPWATVGILVFYLYFVHELGPNLMAKRKPFDLKRVMQLYNVIQIVLCSYLVYQIARVVWLYFIVKLLDLLDTVFFVLRKKQNQVSFLHVYHHAGMSFGTWAATKFLAGGHLTFLGSLNSFVHVVMYSYYLATSLRISRPWWKKYITQLQLFQFFLIMLHFVVLVWVEDCGFPKWTAAVLIPQNLFMMVLFGDFYYKTYIRKPRPKVSQNGNATEATNGKLKSQ</sequence>
<dbReference type="GO" id="GO:0042761">
    <property type="term" value="P:very long-chain fatty acid biosynthetic process"/>
    <property type="evidence" value="ECO:0007669"/>
    <property type="project" value="TreeGrafter"/>
</dbReference>
<dbReference type="InterPro" id="IPR002076">
    <property type="entry name" value="ELO_fam"/>
</dbReference>
<keyword evidence="9 10" id="KW-0275">Fatty acid biosynthesis</keyword>
<feature type="transmembrane region" description="Helical" evidence="10">
    <location>
        <begin position="175"/>
        <end position="197"/>
    </location>
</feature>
<feature type="transmembrane region" description="Helical" evidence="10">
    <location>
        <begin position="144"/>
        <end position="163"/>
    </location>
</feature>
<dbReference type="EMBL" id="KQ434856">
    <property type="protein sequence ID" value="KZC08759.1"/>
    <property type="molecule type" value="Genomic_DNA"/>
</dbReference>
<dbReference type="STRING" id="178035.A0A154PA26"/>
<proteinExistence type="inferred from homology"/>
<evidence type="ECO:0000256" key="1">
    <source>
        <dbReference type="ARBA" id="ARBA00004141"/>
    </source>
</evidence>
<reference evidence="11 12" key="1">
    <citation type="submission" date="2015-07" db="EMBL/GenBank/DDBJ databases">
        <title>The genome of Dufourea novaeangliae.</title>
        <authorList>
            <person name="Pan H."/>
            <person name="Kapheim K."/>
        </authorList>
    </citation>
    <scope>NUCLEOTIDE SEQUENCE [LARGE SCALE GENOMIC DNA]</scope>
    <source>
        <strain evidence="11">0120121106</strain>
        <tissue evidence="11">Whole body</tissue>
    </source>
</reference>
<comment type="subcellular location">
    <subcellularLocation>
        <location evidence="1">Membrane</location>
        <topology evidence="1">Multi-pass membrane protein</topology>
    </subcellularLocation>
</comment>
<dbReference type="OrthoDB" id="434092at2759"/>
<evidence type="ECO:0000256" key="2">
    <source>
        <dbReference type="ARBA" id="ARBA00022516"/>
    </source>
</evidence>
<keyword evidence="6 10" id="KW-1133">Transmembrane helix</keyword>
<keyword evidence="12" id="KW-1185">Reference proteome</keyword>
<evidence type="ECO:0000256" key="8">
    <source>
        <dbReference type="ARBA" id="ARBA00023136"/>
    </source>
</evidence>
<comment type="catalytic activity">
    <reaction evidence="10">
        <text>a very-long-chain acyl-CoA + malonyl-CoA + H(+) = a very-long-chain 3-oxoacyl-CoA + CO2 + CoA</text>
        <dbReference type="Rhea" id="RHEA:32727"/>
        <dbReference type="ChEBI" id="CHEBI:15378"/>
        <dbReference type="ChEBI" id="CHEBI:16526"/>
        <dbReference type="ChEBI" id="CHEBI:57287"/>
        <dbReference type="ChEBI" id="CHEBI:57384"/>
        <dbReference type="ChEBI" id="CHEBI:90725"/>
        <dbReference type="ChEBI" id="CHEBI:90736"/>
        <dbReference type="EC" id="2.3.1.199"/>
    </reaction>
</comment>
<dbReference type="GO" id="GO:0034626">
    <property type="term" value="P:fatty acid elongation, polyunsaturated fatty acid"/>
    <property type="evidence" value="ECO:0007669"/>
    <property type="project" value="TreeGrafter"/>
</dbReference>
<evidence type="ECO:0000256" key="10">
    <source>
        <dbReference type="RuleBase" id="RU361115"/>
    </source>
</evidence>
<keyword evidence="2 10" id="KW-0444">Lipid biosynthesis</keyword>
<dbReference type="Proteomes" id="UP000076502">
    <property type="component" value="Unassembled WGS sequence"/>
</dbReference>
<keyword evidence="5 10" id="KW-0276">Fatty acid metabolism</keyword>
<dbReference type="InterPro" id="IPR030457">
    <property type="entry name" value="ELO_CS"/>
</dbReference>
<dbReference type="GO" id="GO:0005789">
    <property type="term" value="C:endoplasmic reticulum membrane"/>
    <property type="evidence" value="ECO:0007669"/>
    <property type="project" value="TreeGrafter"/>
</dbReference>
<dbReference type="GO" id="GO:0009922">
    <property type="term" value="F:fatty acid elongase activity"/>
    <property type="evidence" value="ECO:0007669"/>
    <property type="project" value="UniProtKB-EC"/>
</dbReference>
<keyword evidence="4 10" id="KW-0812">Transmembrane</keyword>
<gene>
    <name evidence="11" type="ORF">WN55_10782</name>
</gene>
<evidence type="ECO:0000313" key="11">
    <source>
        <dbReference type="EMBL" id="KZC08759.1"/>
    </source>
</evidence>
<evidence type="ECO:0000256" key="9">
    <source>
        <dbReference type="ARBA" id="ARBA00023160"/>
    </source>
</evidence>
<dbReference type="GO" id="GO:0034625">
    <property type="term" value="P:fatty acid elongation, monounsaturated fatty acid"/>
    <property type="evidence" value="ECO:0007669"/>
    <property type="project" value="TreeGrafter"/>
</dbReference>
<comment type="similarity">
    <text evidence="10">Belongs to the ELO family.</text>
</comment>
<evidence type="ECO:0000256" key="7">
    <source>
        <dbReference type="ARBA" id="ARBA00023098"/>
    </source>
</evidence>
<dbReference type="AlphaFoldDB" id="A0A154PA26"/>
<keyword evidence="3 10" id="KW-0808">Transferase</keyword>
<evidence type="ECO:0000256" key="4">
    <source>
        <dbReference type="ARBA" id="ARBA00022692"/>
    </source>
</evidence>
<dbReference type="PROSITE" id="PS01188">
    <property type="entry name" value="ELO"/>
    <property type="match status" value="1"/>
</dbReference>
<protein>
    <recommendedName>
        <fullName evidence="10">Elongation of very long chain fatty acids protein</fullName>
        <ecNumber evidence="10">2.3.1.199</ecNumber>
    </recommendedName>
    <alternativeName>
        <fullName evidence="10">Very-long-chain 3-oxoacyl-CoA synthase</fullName>
    </alternativeName>
</protein>
<accession>A0A154PA26</accession>
<evidence type="ECO:0000256" key="6">
    <source>
        <dbReference type="ARBA" id="ARBA00022989"/>
    </source>
</evidence>
<evidence type="ECO:0000313" key="12">
    <source>
        <dbReference type="Proteomes" id="UP000076502"/>
    </source>
</evidence>
<dbReference type="PANTHER" id="PTHR11157:SF21">
    <property type="entry name" value="ELONGATION OF VERY LONG CHAIN FATTY ACIDS PROTEIN"/>
    <property type="match status" value="1"/>
</dbReference>
<feature type="transmembrane region" description="Helical" evidence="10">
    <location>
        <begin position="209"/>
        <end position="226"/>
    </location>
</feature>
<keyword evidence="8 10" id="KW-0472">Membrane</keyword>
<evidence type="ECO:0000256" key="3">
    <source>
        <dbReference type="ARBA" id="ARBA00022679"/>
    </source>
</evidence>
<evidence type="ECO:0000256" key="5">
    <source>
        <dbReference type="ARBA" id="ARBA00022832"/>
    </source>
</evidence>
<dbReference type="EC" id="2.3.1.199" evidence="10"/>
<dbReference type="GO" id="GO:0030148">
    <property type="term" value="P:sphingolipid biosynthetic process"/>
    <property type="evidence" value="ECO:0007669"/>
    <property type="project" value="TreeGrafter"/>
</dbReference>
<organism evidence="11 12">
    <name type="scientific">Dufourea novaeangliae</name>
    <name type="common">Sweat bee</name>
    <dbReference type="NCBI Taxonomy" id="178035"/>
    <lineage>
        <taxon>Eukaryota</taxon>
        <taxon>Metazoa</taxon>
        <taxon>Ecdysozoa</taxon>
        <taxon>Arthropoda</taxon>
        <taxon>Hexapoda</taxon>
        <taxon>Insecta</taxon>
        <taxon>Pterygota</taxon>
        <taxon>Neoptera</taxon>
        <taxon>Endopterygota</taxon>
        <taxon>Hymenoptera</taxon>
        <taxon>Apocrita</taxon>
        <taxon>Aculeata</taxon>
        <taxon>Apoidea</taxon>
        <taxon>Anthophila</taxon>
        <taxon>Halictidae</taxon>
        <taxon>Rophitinae</taxon>
        <taxon>Dufourea</taxon>
    </lineage>
</organism>
<dbReference type="PANTHER" id="PTHR11157">
    <property type="entry name" value="FATTY ACID ACYL TRANSFERASE-RELATED"/>
    <property type="match status" value="1"/>
</dbReference>
<name>A0A154PA26_DUFNO</name>
<feature type="transmembrane region" description="Helical" evidence="10">
    <location>
        <begin position="27"/>
        <end position="46"/>
    </location>
</feature>
<keyword evidence="7 10" id="KW-0443">Lipid metabolism</keyword>